<dbReference type="AlphaFoldDB" id="A0A0F9MNI0"/>
<protein>
    <submittedName>
        <fullName evidence="1">Uncharacterized protein</fullName>
    </submittedName>
</protein>
<evidence type="ECO:0000313" key="1">
    <source>
        <dbReference type="EMBL" id="KKN07179.1"/>
    </source>
</evidence>
<reference evidence="1" key="1">
    <citation type="journal article" date="2015" name="Nature">
        <title>Complex archaea that bridge the gap between prokaryotes and eukaryotes.</title>
        <authorList>
            <person name="Spang A."/>
            <person name="Saw J.H."/>
            <person name="Jorgensen S.L."/>
            <person name="Zaremba-Niedzwiedzka K."/>
            <person name="Martijn J."/>
            <person name="Lind A.E."/>
            <person name="van Eijk R."/>
            <person name="Schleper C."/>
            <person name="Guy L."/>
            <person name="Ettema T.J."/>
        </authorList>
    </citation>
    <scope>NUCLEOTIDE SEQUENCE</scope>
</reference>
<sequence>PLLLVHQQVQRRQAYSEEVGRREDTMADPKCKLCGEKLVKDSSAAKKGLCFWCLTKGRRRTDQ</sequence>
<organism evidence="1">
    <name type="scientific">marine sediment metagenome</name>
    <dbReference type="NCBI Taxonomy" id="412755"/>
    <lineage>
        <taxon>unclassified sequences</taxon>
        <taxon>metagenomes</taxon>
        <taxon>ecological metagenomes</taxon>
    </lineage>
</organism>
<gene>
    <name evidence="1" type="ORF">LCGC14_1069980</name>
</gene>
<comment type="caution">
    <text evidence="1">The sequence shown here is derived from an EMBL/GenBank/DDBJ whole genome shotgun (WGS) entry which is preliminary data.</text>
</comment>
<name>A0A0F9MNI0_9ZZZZ</name>
<dbReference type="EMBL" id="LAZR01004600">
    <property type="protein sequence ID" value="KKN07179.1"/>
    <property type="molecule type" value="Genomic_DNA"/>
</dbReference>
<proteinExistence type="predicted"/>
<accession>A0A0F9MNI0</accession>
<feature type="non-terminal residue" evidence="1">
    <location>
        <position position="1"/>
    </location>
</feature>